<sequence>NQWIIETHYFWTSPYSYWHMSEKAPDLYLNLSKSSLIIYKGDLNYRKLVYDCKWSITNTSFKEAIGPLASKKDSSPPLLALRTCKAEVLVGIEESRIPPFDDEKDWILVDSVDPNLVLQDTIERIYVGDAYGDIPRGIFIIRGENVVLLGEIDLDKEDEVPLRQVPVEEILIAQREEMEARQRREKLKNKLLHDQGFS</sequence>
<evidence type="ECO:0000256" key="6">
    <source>
        <dbReference type="ARBA" id="ARBA00048809"/>
    </source>
</evidence>
<dbReference type="GO" id="GO:0005634">
    <property type="term" value="C:nucleus"/>
    <property type="evidence" value="ECO:0007669"/>
    <property type="project" value="TreeGrafter"/>
</dbReference>
<organism evidence="9 10">
    <name type="scientific">Diversispora eburnea</name>
    <dbReference type="NCBI Taxonomy" id="1213867"/>
    <lineage>
        <taxon>Eukaryota</taxon>
        <taxon>Fungi</taxon>
        <taxon>Fungi incertae sedis</taxon>
        <taxon>Mucoromycota</taxon>
        <taxon>Glomeromycotina</taxon>
        <taxon>Glomeromycetes</taxon>
        <taxon>Diversisporales</taxon>
        <taxon>Diversisporaceae</taxon>
        <taxon>Diversispora</taxon>
    </lineage>
</organism>
<dbReference type="InterPro" id="IPR002791">
    <property type="entry name" value="ARMT1-like_metal-bd"/>
</dbReference>
<proteinExistence type="inferred from homology"/>
<feature type="non-terminal residue" evidence="9">
    <location>
        <position position="198"/>
    </location>
</feature>
<dbReference type="GO" id="GO:0006974">
    <property type="term" value="P:DNA damage response"/>
    <property type="evidence" value="ECO:0007669"/>
    <property type="project" value="TreeGrafter"/>
</dbReference>
<keyword evidence="10" id="KW-1185">Reference proteome</keyword>
<name>A0A9N9D5V7_9GLOM</name>
<evidence type="ECO:0000256" key="2">
    <source>
        <dbReference type="ARBA" id="ARBA00009519"/>
    </source>
</evidence>
<protein>
    <recommendedName>
        <fullName evidence="7">Sugar phosphate phosphatase</fullName>
        <ecNumber evidence="7">3.1.3.-</ecNumber>
    </recommendedName>
</protein>
<dbReference type="InterPro" id="IPR010920">
    <property type="entry name" value="LSM_dom_sf"/>
</dbReference>
<dbReference type="Proteomes" id="UP000789706">
    <property type="component" value="Unassembled WGS sequence"/>
</dbReference>
<evidence type="ECO:0000259" key="8">
    <source>
        <dbReference type="Pfam" id="PF01937"/>
    </source>
</evidence>
<evidence type="ECO:0000256" key="4">
    <source>
        <dbReference type="ARBA" id="ARBA00022801"/>
    </source>
</evidence>
<comment type="catalytic activity">
    <reaction evidence="6 7">
        <text>beta-D-fructose 6-phosphate = dihydroxyacetone + D-glyceraldehyde 3-phosphate</text>
        <dbReference type="Rhea" id="RHEA:28002"/>
        <dbReference type="ChEBI" id="CHEBI:16016"/>
        <dbReference type="ChEBI" id="CHEBI:57634"/>
        <dbReference type="ChEBI" id="CHEBI:59776"/>
    </reaction>
</comment>
<comment type="caution">
    <text evidence="9">The sequence shown here is derived from an EMBL/GenBank/DDBJ whole genome shotgun (WGS) entry which is preliminary data.</text>
</comment>
<dbReference type="EC" id="3.1.3.-" evidence="7"/>
<keyword evidence="3 7" id="KW-0479">Metal-binding</keyword>
<evidence type="ECO:0000313" key="9">
    <source>
        <dbReference type="EMBL" id="CAG8624361.1"/>
    </source>
</evidence>
<keyword evidence="5 7" id="KW-0464">Manganese</keyword>
<dbReference type="PANTHER" id="PTHR12260:SF6">
    <property type="entry name" value="DAMAGE-CONTROL PHOSPHATASE ARMT1"/>
    <property type="match status" value="1"/>
</dbReference>
<gene>
    <name evidence="9" type="ORF">DEBURN_LOCUS10501</name>
</gene>
<comment type="function">
    <text evidence="7">Metal-dependent phosphatase that shows phosphatase activity against several substrates, including fructose-1-phosphate and fructose-6-phosphate. Its preference for fructose-1-phosphate, a strong glycating agent that causes DNA damage rather than a canonical yeast metabolite, suggests a damage-control function in hexose phosphate metabolism.</text>
</comment>
<dbReference type="EMBL" id="CAJVPK010003193">
    <property type="protein sequence ID" value="CAG8624361.1"/>
    <property type="molecule type" value="Genomic_DNA"/>
</dbReference>
<evidence type="ECO:0000256" key="7">
    <source>
        <dbReference type="RuleBase" id="RU367030"/>
    </source>
</evidence>
<feature type="non-terminal residue" evidence="9">
    <location>
        <position position="1"/>
    </location>
</feature>
<dbReference type="SUPFAM" id="SSF50182">
    <property type="entry name" value="Sm-like ribonucleoproteins"/>
    <property type="match status" value="1"/>
</dbReference>
<dbReference type="PANTHER" id="PTHR12260">
    <property type="entry name" value="DAMAGE-CONTROL PHOSPHATASE ARMT1"/>
    <property type="match status" value="1"/>
</dbReference>
<evidence type="ECO:0000256" key="1">
    <source>
        <dbReference type="ARBA" id="ARBA00001326"/>
    </source>
</evidence>
<feature type="domain" description="Damage-control phosphatase ARMT1-like metal-binding" evidence="8">
    <location>
        <begin position="2"/>
        <end position="93"/>
    </location>
</feature>
<comment type="cofactor">
    <cofactor evidence="7">
        <name>Mn(2+)</name>
        <dbReference type="ChEBI" id="CHEBI:29035"/>
    </cofactor>
    <cofactor evidence="7">
        <name>Ni(2+)</name>
        <dbReference type="ChEBI" id="CHEBI:49786"/>
    </cofactor>
</comment>
<evidence type="ECO:0000313" key="10">
    <source>
        <dbReference type="Proteomes" id="UP000789706"/>
    </source>
</evidence>
<accession>A0A9N9D5V7</accession>
<reference evidence="9" key="1">
    <citation type="submission" date="2021-06" db="EMBL/GenBank/DDBJ databases">
        <authorList>
            <person name="Kallberg Y."/>
            <person name="Tangrot J."/>
            <person name="Rosling A."/>
        </authorList>
    </citation>
    <scope>NUCLEOTIDE SEQUENCE</scope>
    <source>
        <strain evidence="9">AZ414A</strain>
    </source>
</reference>
<dbReference type="OrthoDB" id="10263346at2759"/>
<keyword evidence="4 7" id="KW-0378">Hydrolase</keyword>
<dbReference type="GO" id="GO:0046872">
    <property type="term" value="F:metal ion binding"/>
    <property type="evidence" value="ECO:0007669"/>
    <property type="project" value="UniProtKB-UniRule"/>
</dbReference>
<dbReference type="GO" id="GO:0016791">
    <property type="term" value="F:phosphatase activity"/>
    <property type="evidence" value="ECO:0007669"/>
    <property type="project" value="TreeGrafter"/>
</dbReference>
<evidence type="ECO:0000256" key="3">
    <source>
        <dbReference type="ARBA" id="ARBA00022723"/>
    </source>
</evidence>
<dbReference type="Pfam" id="PF01937">
    <property type="entry name" value="ARMT1-like_dom"/>
    <property type="match status" value="1"/>
</dbReference>
<comment type="catalytic activity">
    <reaction evidence="1 7">
        <text>beta-D-fructose 1-phosphate + H2O = D-fructose + phosphate</text>
        <dbReference type="Rhea" id="RHEA:35603"/>
        <dbReference type="ChEBI" id="CHEBI:15377"/>
        <dbReference type="ChEBI" id="CHEBI:37721"/>
        <dbReference type="ChEBI" id="CHEBI:43474"/>
        <dbReference type="ChEBI" id="CHEBI:138881"/>
    </reaction>
</comment>
<evidence type="ECO:0000256" key="5">
    <source>
        <dbReference type="ARBA" id="ARBA00023211"/>
    </source>
</evidence>
<dbReference type="InterPro" id="IPR039763">
    <property type="entry name" value="ARMT1"/>
</dbReference>
<dbReference type="Gene3D" id="2.30.30.100">
    <property type="match status" value="1"/>
</dbReference>
<dbReference type="InterPro" id="IPR036075">
    <property type="entry name" value="ARMT-1-like_metal-bd_sf"/>
</dbReference>
<comment type="domain">
    <text evidence="7">Subfamily III proteins have a conserved RTxK motif about 40-50 residues from the C-terminus; the threonine may be replaced by serine or cysteine.</text>
</comment>
<dbReference type="AlphaFoldDB" id="A0A9N9D5V7"/>
<dbReference type="SUPFAM" id="SSF111321">
    <property type="entry name" value="AF1104-like"/>
    <property type="match status" value="1"/>
</dbReference>
<comment type="similarity">
    <text evidence="2 7">Belongs to the damage-control phosphatase family. Sugar phosphate phosphatase III subfamily.</text>
</comment>